<protein>
    <submittedName>
        <fullName evidence="1">Uncharacterized protein</fullName>
    </submittedName>
</protein>
<proteinExistence type="predicted"/>
<gene>
    <name evidence="1" type="primary">ORF86750</name>
</gene>
<reference evidence="1" key="1">
    <citation type="submission" date="2014-12" db="EMBL/GenBank/DDBJ databases">
        <title>Insight into the proteome of Arion vulgaris.</title>
        <authorList>
            <person name="Aradska J."/>
            <person name="Bulat T."/>
            <person name="Smidak R."/>
            <person name="Sarate P."/>
            <person name="Gangsoo J."/>
            <person name="Sialana F."/>
            <person name="Bilban M."/>
            <person name="Lubec G."/>
        </authorList>
    </citation>
    <scope>NUCLEOTIDE SEQUENCE</scope>
    <source>
        <tissue evidence="1">Skin</tissue>
    </source>
</reference>
<dbReference type="AlphaFoldDB" id="A0A0B7A0H5"/>
<organism evidence="1">
    <name type="scientific">Arion vulgaris</name>
    <dbReference type="NCBI Taxonomy" id="1028688"/>
    <lineage>
        <taxon>Eukaryota</taxon>
        <taxon>Metazoa</taxon>
        <taxon>Spiralia</taxon>
        <taxon>Lophotrochozoa</taxon>
        <taxon>Mollusca</taxon>
        <taxon>Gastropoda</taxon>
        <taxon>Heterobranchia</taxon>
        <taxon>Euthyneura</taxon>
        <taxon>Panpulmonata</taxon>
        <taxon>Eupulmonata</taxon>
        <taxon>Stylommatophora</taxon>
        <taxon>Helicina</taxon>
        <taxon>Arionoidea</taxon>
        <taxon>Arionidae</taxon>
        <taxon>Arion</taxon>
    </lineage>
</organism>
<feature type="non-terminal residue" evidence="1">
    <location>
        <position position="1"/>
    </location>
</feature>
<sequence>RERRLPVFCLTTWLELQSEGKLQDMYSHQCLKMKSLTSLHWVYSCDSVPVDINSMPSTESVAENL</sequence>
<dbReference type="EMBL" id="HACG01026570">
    <property type="protein sequence ID" value="CEK73435.1"/>
    <property type="molecule type" value="Transcribed_RNA"/>
</dbReference>
<evidence type="ECO:0000313" key="1">
    <source>
        <dbReference type="EMBL" id="CEK73435.1"/>
    </source>
</evidence>
<name>A0A0B7A0H5_9EUPU</name>
<accession>A0A0B7A0H5</accession>